<dbReference type="EMBL" id="CP158357">
    <property type="protein sequence ID" value="XBX79162.1"/>
    <property type="molecule type" value="Genomic_DNA"/>
</dbReference>
<dbReference type="AlphaFoldDB" id="A0AAU7VZ78"/>
<feature type="region of interest" description="Disordered" evidence="1">
    <location>
        <begin position="1"/>
        <end position="29"/>
    </location>
</feature>
<name>A0AAU7VZ78_9MICO</name>
<protein>
    <submittedName>
        <fullName evidence="2">Uncharacterized protein</fullName>
    </submittedName>
</protein>
<evidence type="ECO:0000256" key="1">
    <source>
        <dbReference type="SAM" id="MobiDB-lite"/>
    </source>
</evidence>
<dbReference type="RefSeq" id="WP_350352260.1">
    <property type="nucleotide sequence ID" value="NZ_CP158357.1"/>
</dbReference>
<evidence type="ECO:0000313" key="2">
    <source>
        <dbReference type="EMBL" id="XBX79162.1"/>
    </source>
</evidence>
<gene>
    <name evidence="2" type="ORF">ABS642_03445</name>
</gene>
<organism evidence="2">
    <name type="scientific">Microbacterium sp. A8/3-1</name>
    <dbReference type="NCBI Taxonomy" id="3160749"/>
    <lineage>
        <taxon>Bacteria</taxon>
        <taxon>Bacillati</taxon>
        <taxon>Actinomycetota</taxon>
        <taxon>Actinomycetes</taxon>
        <taxon>Micrococcales</taxon>
        <taxon>Microbacteriaceae</taxon>
        <taxon>Microbacterium</taxon>
    </lineage>
</organism>
<sequence>MLTPLPCSASVSKNATASDISQPHPPEGRLRDVVLDVSGVLAMRSVPQPLTVPGGAAVPGKPLIQAIEKAARILDRAGLPSPDYSLRDVLDVPGIDRENIASWGHGMQLHYVMSAGVSHSPVPIGQQVEKALAEAVRAVSIGRAVEIKS</sequence>
<proteinExistence type="predicted"/>
<accession>A0AAU7VZ78</accession>
<feature type="compositionally biased region" description="Polar residues" evidence="1">
    <location>
        <begin position="9"/>
        <end position="21"/>
    </location>
</feature>
<reference evidence="2" key="1">
    <citation type="submission" date="2024-06" db="EMBL/GenBank/DDBJ databases">
        <title>Draft genome sequence of Microbacterium sp. strain A8/3-1, isolated from Oxytropis tragacanthoides Fisch. ex DC. Root nodules in the Altai region of Russia.</title>
        <authorList>
            <person name="Sazanova A."/>
            <person name="Guro P."/>
            <person name="Kuznetsova I."/>
            <person name="Belimov A."/>
            <person name="Safronova V."/>
        </authorList>
    </citation>
    <scope>NUCLEOTIDE SEQUENCE</scope>
    <source>
        <strain evidence="2">A8/3-1</strain>
    </source>
</reference>